<feature type="compositionally biased region" description="Low complexity" evidence="1">
    <location>
        <begin position="57"/>
        <end position="68"/>
    </location>
</feature>
<feature type="region of interest" description="Disordered" evidence="1">
    <location>
        <begin position="1"/>
        <end position="125"/>
    </location>
</feature>
<feature type="compositionally biased region" description="Polar residues" evidence="1">
    <location>
        <begin position="108"/>
        <end position="123"/>
    </location>
</feature>
<gene>
    <name evidence="2" type="ORF">EB796_000684</name>
</gene>
<feature type="compositionally biased region" description="Polar residues" evidence="1">
    <location>
        <begin position="209"/>
        <end position="228"/>
    </location>
</feature>
<reference evidence="2" key="1">
    <citation type="submission" date="2020-06" db="EMBL/GenBank/DDBJ databases">
        <title>Draft genome of Bugula neritina, a colonial animal packing powerful symbionts and potential medicines.</title>
        <authorList>
            <person name="Rayko M."/>
        </authorList>
    </citation>
    <scope>NUCLEOTIDE SEQUENCE [LARGE SCALE GENOMIC DNA]</scope>
    <source>
        <strain evidence="2">Kwan_BN1</strain>
    </source>
</reference>
<evidence type="ECO:0000313" key="2">
    <source>
        <dbReference type="EMBL" id="KAF6040967.1"/>
    </source>
</evidence>
<comment type="caution">
    <text evidence="2">The sequence shown here is derived from an EMBL/GenBank/DDBJ whole genome shotgun (WGS) entry which is preliminary data.</text>
</comment>
<accession>A0A7J7KS46</accession>
<organism evidence="2 3">
    <name type="scientific">Bugula neritina</name>
    <name type="common">Brown bryozoan</name>
    <name type="synonym">Sertularia neritina</name>
    <dbReference type="NCBI Taxonomy" id="10212"/>
    <lineage>
        <taxon>Eukaryota</taxon>
        <taxon>Metazoa</taxon>
        <taxon>Spiralia</taxon>
        <taxon>Lophotrochozoa</taxon>
        <taxon>Bryozoa</taxon>
        <taxon>Gymnolaemata</taxon>
        <taxon>Cheilostomatida</taxon>
        <taxon>Flustrina</taxon>
        <taxon>Buguloidea</taxon>
        <taxon>Bugulidae</taxon>
        <taxon>Bugula</taxon>
    </lineage>
</organism>
<sequence>MHLTPPTTVPSTKPVNSSVFTQELSGKSCVPSSSVTSPERTQSNPASVSVKQSVFKSASAITSQSAASGKSSVFTSASSLARGGAEENGEANKENNGTHEKMNLDKSMFTQELSGDKVTSQPLKSLADNPVFTQELSGKKPSLALNSSVFTQELSNKATKGKSKRPKRTGSDVVDDYGSYSEIYEQFVLTDSSDSCCDDADETIMETGASASKPNQSNQLSQHTENEA</sequence>
<dbReference type="AlphaFoldDB" id="A0A7J7KS46"/>
<feature type="compositionally biased region" description="Polar residues" evidence="1">
    <location>
        <begin position="69"/>
        <end position="79"/>
    </location>
</feature>
<dbReference type="Proteomes" id="UP000593567">
    <property type="component" value="Unassembled WGS sequence"/>
</dbReference>
<dbReference type="EMBL" id="VXIV02000090">
    <property type="protein sequence ID" value="KAF6040967.1"/>
    <property type="molecule type" value="Genomic_DNA"/>
</dbReference>
<feature type="compositionally biased region" description="Basic residues" evidence="1">
    <location>
        <begin position="159"/>
        <end position="168"/>
    </location>
</feature>
<feature type="compositionally biased region" description="Low complexity" evidence="1">
    <location>
        <begin position="1"/>
        <end position="19"/>
    </location>
</feature>
<protein>
    <submittedName>
        <fullName evidence="2">Uncharacterized protein</fullName>
    </submittedName>
</protein>
<name>A0A7J7KS46_BUGNE</name>
<evidence type="ECO:0000256" key="1">
    <source>
        <dbReference type="SAM" id="MobiDB-lite"/>
    </source>
</evidence>
<keyword evidence="3" id="KW-1185">Reference proteome</keyword>
<feature type="compositionally biased region" description="Polar residues" evidence="1">
    <location>
        <begin position="20"/>
        <end position="56"/>
    </location>
</feature>
<feature type="region of interest" description="Disordered" evidence="1">
    <location>
        <begin position="154"/>
        <end position="175"/>
    </location>
</feature>
<proteinExistence type="predicted"/>
<evidence type="ECO:0000313" key="3">
    <source>
        <dbReference type="Proteomes" id="UP000593567"/>
    </source>
</evidence>
<feature type="region of interest" description="Disordered" evidence="1">
    <location>
        <begin position="198"/>
        <end position="228"/>
    </location>
</feature>
<feature type="compositionally biased region" description="Basic and acidic residues" evidence="1">
    <location>
        <begin position="90"/>
        <end position="104"/>
    </location>
</feature>